<dbReference type="GO" id="GO:0005634">
    <property type="term" value="C:nucleus"/>
    <property type="evidence" value="ECO:0007669"/>
    <property type="project" value="TreeGrafter"/>
</dbReference>
<dbReference type="PANTHER" id="PTHR33432">
    <property type="entry name" value="PROTEIN EMSY-LIKE 4"/>
    <property type="match status" value="1"/>
</dbReference>
<protein>
    <submittedName>
        <fullName evidence="2">Uncharacterized protein</fullName>
    </submittedName>
</protein>
<dbReference type="AlphaFoldDB" id="A0A4S4D8D8"/>
<dbReference type="Proteomes" id="UP000306102">
    <property type="component" value="Unassembled WGS sequence"/>
</dbReference>
<dbReference type="GO" id="GO:0050832">
    <property type="term" value="P:defense response to fungus"/>
    <property type="evidence" value="ECO:0007669"/>
    <property type="project" value="InterPro"/>
</dbReference>
<organism evidence="2 3">
    <name type="scientific">Camellia sinensis var. sinensis</name>
    <name type="common">China tea</name>
    <dbReference type="NCBI Taxonomy" id="542762"/>
    <lineage>
        <taxon>Eukaryota</taxon>
        <taxon>Viridiplantae</taxon>
        <taxon>Streptophyta</taxon>
        <taxon>Embryophyta</taxon>
        <taxon>Tracheophyta</taxon>
        <taxon>Spermatophyta</taxon>
        <taxon>Magnoliopsida</taxon>
        <taxon>eudicotyledons</taxon>
        <taxon>Gunneridae</taxon>
        <taxon>Pentapetalae</taxon>
        <taxon>asterids</taxon>
        <taxon>Ericales</taxon>
        <taxon>Theaceae</taxon>
        <taxon>Camellia</taxon>
    </lineage>
</organism>
<dbReference type="PANTHER" id="PTHR33432:SF27">
    <property type="entry name" value="PROTEIN EMSY-LIKE 3"/>
    <property type="match status" value="1"/>
</dbReference>
<feature type="compositionally biased region" description="Gly residues" evidence="1">
    <location>
        <begin position="205"/>
        <end position="215"/>
    </location>
</feature>
<dbReference type="InterPro" id="IPR033485">
    <property type="entry name" value="EMSY-LIKE_plant"/>
</dbReference>
<evidence type="ECO:0000313" key="3">
    <source>
        <dbReference type="Proteomes" id="UP000306102"/>
    </source>
</evidence>
<sequence>MSSDKRCKQWMSSRFSVPASKAARDQSSPAISLALNTVLQRVGANSQANSQLPVDGLQPSISVESQTSQPLQPPLPNQNVFDVDDSDSSLATRKNPRGLPCKLEGIVESPLVNGYRNKCEFSVGYSVQGKPTAGFMLGNFSEFERMAQAFAVGPSADSPLPLTSLVVQISPEDIRWEGDGPGVSSRGGPSGPGRGFKKSMARGGAVAGAGRGRGIAKGQSKKVFPPSQNGIGKKGDIEILHTDTLVKEVEKVIRASHPDRLEVEKAKKVLKEHEQALVEAIARLEDASDGESADGDHQLQGQSMDQERWRKQQYDDHTGEGNRVVEGSDANKMATDGRVGSDDQQDNGDDI</sequence>
<proteinExistence type="predicted"/>
<evidence type="ECO:0000313" key="2">
    <source>
        <dbReference type="EMBL" id="THF98718.1"/>
    </source>
</evidence>
<accession>A0A4S4D8D8</accession>
<keyword evidence="3" id="KW-1185">Reference proteome</keyword>
<comment type="caution">
    <text evidence="2">The sequence shown here is derived from an EMBL/GenBank/DDBJ whole genome shotgun (WGS) entry which is preliminary data.</text>
</comment>
<feature type="region of interest" description="Disordered" evidence="1">
    <location>
        <begin position="287"/>
        <end position="351"/>
    </location>
</feature>
<feature type="region of interest" description="Disordered" evidence="1">
    <location>
        <begin position="1"/>
        <end position="27"/>
    </location>
</feature>
<reference evidence="2 3" key="1">
    <citation type="journal article" date="2018" name="Proc. Natl. Acad. Sci. U.S.A.">
        <title>Draft genome sequence of Camellia sinensis var. sinensis provides insights into the evolution of the tea genome and tea quality.</title>
        <authorList>
            <person name="Wei C."/>
            <person name="Yang H."/>
            <person name="Wang S."/>
            <person name="Zhao J."/>
            <person name="Liu C."/>
            <person name="Gao L."/>
            <person name="Xia E."/>
            <person name="Lu Y."/>
            <person name="Tai Y."/>
            <person name="She G."/>
            <person name="Sun J."/>
            <person name="Cao H."/>
            <person name="Tong W."/>
            <person name="Gao Q."/>
            <person name="Li Y."/>
            <person name="Deng W."/>
            <person name="Jiang X."/>
            <person name="Wang W."/>
            <person name="Chen Q."/>
            <person name="Zhang S."/>
            <person name="Li H."/>
            <person name="Wu J."/>
            <person name="Wang P."/>
            <person name="Li P."/>
            <person name="Shi C."/>
            <person name="Zheng F."/>
            <person name="Jian J."/>
            <person name="Huang B."/>
            <person name="Shan D."/>
            <person name="Shi M."/>
            <person name="Fang C."/>
            <person name="Yue Y."/>
            <person name="Li F."/>
            <person name="Li D."/>
            <person name="Wei S."/>
            <person name="Han B."/>
            <person name="Jiang C."/>
            <person name="Yin Y."/>
            <person name="Xia T."/>
            <person name="Zhang Z."/>
            <person name="Bennetzen J.L."/>
            <person name="Zhao S."/>
            <person name="Wan X."/>
        </authorList>
    </citation>
    <scope>NUCLEOTIDE SEQUENCE [LARGE SCALE GENOMIC DNA]</scope>
    <source>
        <strain evidence="3">cv. Shuchazao</strain>
        <tissue evidence="2">Leaf</tissue>
    </source>
</reference>
<gene>
    <name evidence="2" type="ORF">TEA_017790</name>
</gene>
<name>A0A4S4D8D8_CAMSN</name>
<feature type="compositionally biased region" description="Basic and acidic residues" evidence="1">
    <location>
        <begin position="305"/>
        <end position="320"/>
    </location>
</feature>
<evidence type="ECO:0000256" key="1">
    <source>
        <dbReference type="SAM" id="MobiDB-lite"/>
    </source>
</evidence>
<dbReference type="EMBL" id="SDRB02012143">
    <property type="protein sequence ID" value="THF98718.1"/>
    <property type="molecule type" value="Genomic_DNA"/>
</dbReference>
<feature type="region of interest" description="Disordered" evidence="1">
    <location>
        <begin position="176"/>
        <end position="230"/>
    </location>
</feature>